<dbReference type="AlphaFoldDB" id="A0A4C1VNP0"/>
<reference evidence="1 2" key="1">
    <citation type="journal article" date="2019" name="Commun. Biol.">
        <title>The bagworm genome reveals a unique fibroin gene that provides high tensile strength.</title>
        <authorList>
            <person name="Kono N."/>
            <person name="Nakamura H."/>
            <person name="Ohtoshi R."/>
            <person name="Tomita M."/>
            <person name="Numata K."/>
            <person name="Arakawa K."/>
        </authorList>
    </citation>
    <scope>NUCLEOTIDE SEQUENCE [LARGE SCALE GENOMIC DNA]</scope>
</reference>
<name>A0A4C1VNP0_EUMVA</name>
<gene>
    <name evidence="1" type="ORF">EVAR_32426_1</name>
</gene>
<sequence length="106" mass="12130">MGNVALNGEYEQIKMVWLGQRRCTGSSRHLSCRRSYVTVESSIKECTLLSNLQRSKLATTELLIEAERQKIAIVLVWEPYVGNTGECRQHPGCRSSKRRFSERDPT</sequence>
<keyword evidence="2" id="KW-1185">Reference proteome</keyword>
<evidence type="ECO:0000313" key="1">
    <source>
        <dbReference type="EMBL" id="GBP39494.1"/>
    </source>
</evidence>
<dbReference type="OrthoDB" id="411871at2759"/>
<dbReference type="Proteomes" id="UP000299102">
    <property type="component" value="Unassembled WGS sequence"/>
</dbReference>
<organism evidence="1 2">
    <name type="scientific">Eumeta variegata</name>
    <name type="common">Bagworm moth</name>
    <name type="synonym">Eumeta japonica</name>
    <dbReference type="NCBI Taxonomy" id="151549"/>
    <lineage>
        <taxon>Eukaryota</taxon>
        <taxon>Metazoa</taxon>
        <taxon>Ecdysozoa</taxon>
        <taxon>Arthropoda</taxon>
        <taxon>Hexapoda</taxon>
        <taxon>Insecta</taxon>
        <taxon>Pterygota</taxon>
        <taxon>Neoptera</taxon>
        <taxon>Endopterygota</taxon>
        <taxon>Lepidoptera</taxon>
        <taxon>Glossata</taxon>
        <taxon>Ditrysia</taxon>
        <taxon>Tineoidea</taxon>
        <taxon>Psychidae</taxon>
        <taxon>Oiketicinae</taxon>
        <taxon>Eumeta</taxon>
    </lineage>
</organism>
<accession>A0A4C1VNP0</accession>
<evidence type="ECO:0000313" key="2">
    <source>
        <dbReference type="Proteomes" id="UP000299102"/>
    </source>
</evidence>
<protein>
    <submittedName>
        <fullName evidence="1">Uncharacterized protein</fullName>
    </submittedName>
</protein>
<comment type="caution">
    <text evidence="1">The sequence shown here is derived from an EMBL/GenBank/DDBJ whole genome shotgun (WGS) entry which is preliminary data.</text>
</comment>
<proteinExistence type="predicted"/>
<dbReference type="EMBL" id="BGZK01000367">
    <property type="protein sequence ID" value="GBP39494.1"/>
    <property type="molecule type" value="Genomic_DNA"/>
</dbReference>